<dbReference type="EMBL" id="SNWM01000001">
    <property type="protein sequence ID" value="TDO23981.1"/>
    <property type="molecule type" value="Genomic_DNA"/>
</dbReference>
<evidence type="ECO:0000313" key="3">
    <source>
        <dbReference type="Proteomes" id="UP000295499"/>
    </source>
</evidence>
<comment type="caution">
    <text evidence="2">The sequence shown here is derived from an EMBL/GenBank/DDBJ whole genome shotgun (WGS) entry which is preliminary data.</text>
</comment>
<protein>
    <submittedName>
        <fullName evidence="2">Uncharacterized protein</fullName>
    </submittedName>
</protein>
<keyword evidence="3" id="KW-1185">Reference proteome</keyword>
<evidence type="ECO:0000313" key="2">
    <source>
        <dbReference type="EMBL" id="TDO23981.1"/>
    </source>
</evidence>
<dbReference type="Proteomes" id="UP000295499">
    <property type="component" value="Unassembled WGS sequence"/>
</dbReference>
<accession>A0A4R6IPA7</accession>
<organism evidence="2 3">
    <name type="scientific">Pedobacter duraquae</name>
    <dbReference type="NCBI Taxonomy" id="425511"/>
    <lineage>
        <taxon>Bacteria</taxon>
        <taxon>Pseudomonadati</taxon>
        <taxon>Bacteroidota</taxon>
        <taxon>Sphingobacteriia</taxon>
        <taxon>Sphingobacteriales</taxon>
        <taxon>Sphingobacteriaceae</taxon>
        <taxon>Pedobacter</taxon>
    </lineage>
</organism>
<evidence type="ECO:0000256" key="1">
    <source>
        <dbReference type="SAM" id="MobiDB-lite"/>
    </source>
</evidence>
<feature type="compositionally biased region" description="Basic and acidic residues" evidence="1">
    <location>
        <begin position="46"/>
        <end position="73"/>
    </location>
</feature>
<proteinExistence type="predicted"/>
<feature type="region of interest" description="Disordered" evidence="1">
    <location>
        <begin position="1"/>
        <end position="73"/>
    </location>
</feature>
<feature type="compositionally biased region" description="Basic and acidic residues" evidence="1">
    <location>
        <begin position="8"/>
        <end position="30"/>
    </location>
</feature>
<dbReference type="RefSeq" id="WP_133551587.1">
    <property type="nucleotide sequence ID" value="NZ_SNWM01000001.1"/>
</dbReference>
<sequence>MNYDETTDPQKDPKAQIPEEDREYLRKAEDELPDANVSADNDENQVEDHITGDMHPTSRTETSQEEKNAEQED</sequence>
<dbReference type="AlphaFoldDB" id="A0A4R6IPA7"/>
<name>A0A4R6IPA7_9SPHI</name>
<reference evidence="2 3" key="1">
    <citation type="submission" date="2019-03" db="EMBL/GenBank/DDBJ databases">
        <title>Genomic Encyclopedia of Archaeal and Bacterial Type Strains, Phase II (KMG-II): from individual species to whole genera.</title>
        <authorList>
            <person name="Goeker M."/>
        </authorList>
    </citation>
    <scope>NUCLEOTIDE SEQUENCE [LARGE SCALE GENOMIC DNA]</scope>
    <source>
        <strain evidence="2 3">DSM 19034</strain>
    </source>
</reference>
<gene>
    <name evidence="2" type="ORF">CLV32_0268</name>
</gene>